<accession>A0A0P1IQ18</accession>
<dbReference type="PANTHER" id="PTHR36925:SF1">
    <property type="entry name" value="COBALT-PRECORRIN-6A REDUCTASE"/>
    <property type="match status" value="1"/>
</dbReference>
<reference evidence="5" key="1">
    <citation type="submission" date="2015-09" db="EMBL/GenBank/DDBJ databases">
        <authorList>
            <person name="Rodrigo-Torres Lidia"/>
            <person name="Arahal R.David."/>
        </authorList>
    </citation>
    <scope>NUCLEOTIDE SEQUENCE [LARGE SCALE GENOMIC DNA]</scope>
    <source>
        <strain evidence="5">CECT 5114</strain>
    </source>
</reference>
<sequence>MARLVAERGLQATFSYAGRVDNPKPQPLPTRTGGFGGPDGLARYIHDNAVTHVIDATHPFAAQMSWNAAKACEMTGARLAALTRPAWQPQTGDNWQSVPDIDVAIAALEGPPKRVMLALGRLHMDAFAAQPQHHYILRLVDQPEAPPALPSHTVTVARGPFDVANDTALFKAHAVDVVVCKNAGGTGAIAKLHAARALGLPVIMIDRPELPIRPECATPAEILEWVSDHPATDLGV</sequence>
<evidence type="ECO:0000313" key="4">
    <source>
        <dbReference type="EMBL" id="CUK25670.1"/>
    </source>
</evidence>
<dbReference type="InterPro" id="IPR003723">
    <property type="entry name" value="Precorrin-6x_reduct"/>
</dbReference>
<evidence type="ECO:0000256" key="3">
    <source>
        <dbReference type="ARBA" id="ARBA00023002"/>
    </source>
</evidence>
<dbReference type="EMBL" id="CYUE01000013">
    <property type="protein sequence ID" value="CUK25670.1"/>
    <property type="molecule type" value="Genomic_DNA"/>
</dbReference>
<keyword evidence="3 4" id="KW-0560">Oxidoreductase</keyword>
<dbReference type="UniPathway" id="UPA00148"/>
<dbReference type="EC" id="1.3.1.54" evidence="4"/>
<dbReference type="GO" id="GO:0016994">
    <property type="term" value="F:precorrin-6A reductase activity"/>
    <property type="evidence" value="ECO:0007669"/>
    <property type="project" value="UniProtKB-EC"/>
</dbReference>
<dbReference type="Pfam" id="PF02571">
    <property type="entry name" value="CbiJ"/>
    <property type="match status" value="1"/>
</dbReference>
<name>A0A0P1IQ18_9RHOB</name>
<dbReference type="PROSITE" id="PS51014">
    <property type="entry name" value="COBK_CBIJ"/>
    <property type="match status" value="1"/>
</dbReference>
<dbReference type="PANTHER" id="PTHR36925">
    <property type="entry name" value="COBALT-PRECORRIN-6A REDUCTASE"/>
    <property type="match status" value="1"/>
</dbReference>
<protein>
    <submittedName>
        <fullName evidence="4">Precorrin-6A reductase</fullName>
        <ecNumber evidence="4">1.3.1.54</ecNumber>
    </submittedName>
</protein>
<dbReference type="STRING" id="1715691.TA5113_01733"/>
<dbReference type="GO" id="GO:0009236">
    <property type="term" value="P:cobalamin biosynthetic process"/>
    <property type="evidence" value="ECO:0007669"/>
    <property type="project" value="UniProtKB-UniPathway"/>
</dbReference>
<gene>
    <name evidence="4" type="primary">cobK</name>
    <name evidence="4" type="ORF">TA5114_01472</name>
</gene>
<proteinExistence type="predicted"/>
<comment type="pathway">
    <text evidence="1">Cofactor biosynthesis; adenosylcobalamin biosynthesis.</text>
</comment>
<keyword evidence="5" id="KW-1185">Reference proteome</keyword>
<evidence type="ECO:0000256" key="2">
    <source>
        <dbReference type="ARBA" id="ARBA00022573"/>
    </source>
</evidence>
<evidence type="ECO:0000256" key="1">
    <source>
        <dbReference type="ARBA" id="ARBA00004953"/>
    </source>
</evidence>
<dbReference type="AlphaFoldDB" id="A0A0P1IQ18"/>
<dbReference type="Proteomes" id="UP000051184">
    <property type="component" value="Unassembled WGS sequence"/>
</dbReference>
<evidence type="ECO:0000313" key="5">
    <source>
        <dbReference type="Proteomes" id="UP000051184"/>
    </source>
</evidence>
<dbReference type="NCBIfam" id="NF005968">
    <property type="entry name" value="PRK08057.1-2"/>
    <property type="match status" value="1"/>
</dbReference>
<organism evidence="4 5">
    <name type="scientific">Cognatishimia activa</name>
    <dbReference type="NCBI Taxonomy" id="1715691"/>
    <lineage>
        <taxon>Bacteria</taxon>
        <taxon>Pseudomonadati</taxon>
        <taxon>Pseudomonadota</taxon>
        <taxon>Alphaproteobacteria</taxon>
        <taxon>Rhodobacterales</taxon>
        <taxon>Paracoccaceae</taxon>
        <taxon>Cognatishimia</taxon>
    </lineage>
</organism>
<keyword evidence="2" id="KW-0169">Cobalamin biosynthesis</keyword>